<reference evidence="5" key="1">
    <citation type="submission" date="2020-06" db="EMBL/GenBank/DDBJ databases">
        <title>Draft genomic sequecing of Geomonas sp. Red745.</title>
        <authorList>
            <person name="Itoh H."/>
            <person name="Xu Z.X."/>
            <person name="Ushijima N."/>
            <person name="Masuda Y."/>
            <person name="Shiratori Y."/>
            <person name="Senoo K."/>
        </authorList>
    </citation>
    <scope>NUCLEOTIDE SEQUENCE [LARGE SCALE GENOMIC DNA]</scope>
    <source>
        <strain evidence="5">Red745</strain>
    </source>
</reference>
<sequence length="172" mass="17514">MSKELYVGHLSYDATEWELERLFSVSGRVTSIHLITDPVTGQFKGCGYVRMSTEAEAKDAILSLDGARFLDSTITVSEARPQKQVNAGGYKGKSPRPPQAAGGRGGAPKSSAAKPGGFKSAGAKPAVSKPAGSKPAGAKPAGAKPAGAKPAGSKTGGFKTPSTTGNPRSGKR</sequence>
<evidence type="ECO:0000313" key="5">
    <source>
        <dbReference type="Proteomes" id="UP000587586"/>
    </source>
</evidence>
<dbReference type="RefSeq" id="WP_183359983.1">
    <property type="nucleotide sequence ID" value="NZ_BLXZ01000002.1"/>
</dbReference>
<feature type="domain" description="RRM" evidence="3">
    <location>
        <begin position="3"/>
        <end position="81"/>
    </location>
</feature>
<dbReference type="PROSITE" id="PS50102">
    <property type="entry name" value="RRM"/>
    <property type="match status" value="1"/>
</dbReference>
<evidence type="ECO:0000256" key="1">
    <source>
        <dbReference type="ARBA" id="ARBA00022884"/>
    </source>
</evidence>
<evidence type="ECO:0000256" key="2">
    <source>
        <dbReference type="SAM" id="MobiDB-lite"/>
    </source>
</evidence>
<feature type="compositionally biased region" description="Polar residues" evidence="2">
    <location>
        <begin position="160"/>
        <end position="172"/>
    </location>
</feature>
<dbReference type="InterPro" id="IPR052462">
    <property type="entry name" value="SLIRP/GR-RBP-like"/>
</dbReference>
<dbReference type="InterPro" id="IPR035979">
    <property type="entry name" value="RBD_domain_sf"/>
</dbReference>
<dbReference type="InterPro" id="IPR000504">
    <property type="entry name" value="RRM_dom"/>
</dbReference>
<dbReference type="Pfam" id="PF00076">
    <property type="entry name" value="RRM_1"/>
    <property type="match status" value="1"/>
</dbReference>
<gene>
    <name evidence="4" type="ORF">GMLC_10270</name>
</gene>
<evidence type="ECO:0000313" key="4">
    <source>
        <dbReference type="EMBL" id="GFO67448.1"/>
    </source>
</evidence>
<keyword evidence="5" id="KW-1185">Reference proteome</keyword>
<accession>A0A6V8N4G3</accession>
<feature type="region of interest" description="Disordered" evidence="2">
    <location>
        <begin position="78"/>
        <end position="172"/>
    </location>
</feature>
<dbReference type="GO" id="GO:0003723">
    <property type="term" value="F:RNA binding"/>
    <property type="evidence" value="ECO:0007669"/>
    <property type="project" value="UniProtKB-KW"/>
</dbReference>
<proteinExistence type="predicted"/>
<dbReference type="CDD" id="cd00590">
    <property type="entry name" value="RRM_SF"/>
    <property type="match status" value="1"/>
</dbReference>
<evidence type="ECO:0000259" key="3">
    <source>
        <dbReference type="PROSITE" id="PS50102"/>
    </source>
</evidence>
<dbReference type="Gene3D" id="3.30.70.330">
    <property type="match status" value="1"/>
</dbReference>
<feature type="compositionally biased region" description="Low complexity" evidence="2">
    <location>
        <begin position="128"/>
        <end position="153"/>
    </location>
</feature>
<keyword evidence="1" id="KW-0694">RNA-binding</keyword>
<dbReference type="PANTHER" id="PTHR48027">
    <property type="entry name" value="HETEROGENEOUS NUCLEAR RIBONUCLEOPROTEIN 87F-RELATED"/>
    <property type="match status" value="1"/>
</dbReference>
<name>A0A6V8N4G3_9BACT</name>
<dbReference type="AlphaFoldDB" id="A0A6V8N4G3"/>
<dbReference type="InterPro" id="IPR012677">
    <property type="entry name" value="Nucleotide-bd_a/b_plait_sf"/>
</dbReference>
<dbReference type="SMART" id="SM00360">
    <property type="entry name" value="RRM"/>
    <property type="match status" value="1"/>
</dbReference>
<dbReference type="SUPFAM" id="SSF54928">
    <property type="entry name" value="RNA-binding domain, RBD"/>
    <property type="match status" value="1"/>
</dbReference>
<comment type="caution">
    <text evidence="4">The sequence shown here is derived from an EMBL/GenBank/DDBJ whole genome shotgun (WGS) entry which is preliminary data.</text>
</comment>
<organism evidence="4 5">
    <name type="scientific">Geomonas limicola</name>
    <dbReference type="NCBI Taxonomy" id="2740186"/>
    <lineage>
        <taxon>Bacteria</taxon>
        <taxon>Pseudomonadati</taxon>
        <taxon>Thermodesulfobacteriota</taxon>
        <taxon>Desulfuromonadia</taxon>
        <taxon>Geobacterales</taxon>
        <taxon>Geobacteraceae</taxon>
        <taxon>Geomonas</taxon>
    </lineage>
</organism>
<dbReference type="EMBL" id="BLXZ01000002">
    <property type="protein sequence ID" value="GFO67448.1"/>
    <property type="molecule type" value="Genomic_DNA"/>
</dbReference>
<protein>
    <recommendedName>
        <fullName evidence="3">RRM domain-containing protein</fullName>
    </recommendedName>
</protein>
<dbReference type="Proteomes" id="UP000587586">
    <property type="component" value="Unassembled WGS sequence"/>
</dbReference>